<reference evidence="1" key="1">
    <citation type="submission" date="2019-08" db="EMBL/GenBank/DDBJ databases">
        <title>The genome of the North American firefly Photinus pyralis.</title>
        <authorList>
            <consortium name="Photinus pyralis genome working group"/>
            <person name="Fallon T.R."/>
            <person name="Sander Lower S.E."/>
            <person name="Weng J.-K."/>
        </authorList>
    </citation>
    <scope>NUCLEOTIDE SEQUENCE</scope>
    <source>
        <strain evidence="1">TRF0915ILg1</strain>
        <tissue evidence="1">Whole body</tissue>
    </source>
</reference>
<organism evidence="1 2">
    <name type="scientific">Ignelater luminosus</name>
    <name type="common">Cucubano</name>
    <name type="synonym">Pyrophorus luminosus</name>
    <dbReference type="NCBI Taxonomy" id="2038154"/>
    <lineage>
        <taxon>Eukaryota</taxon>
        <taxon>Metazoa</taxon>
        <taxon>Ecdysozoa</taxon>
        <taxon>Arthropoda</taxon>
        <taxon>Hexapoda</taxon>
        <taxon>Insecta</taxon>
        <taxon>Pterygota</taxon>
        <taxon>Neoptera</taxon>
        <taxon>Endopterygota</taxon>
        <taxon>Coleoptera</taxon>
        <taxon>Polyphaga</taxon>
        <taxon>Elateriformia</taxon>
        <taxon>Elateroidea</taxon>
        <taxon>Elateridae</taxon>
        <taxon>Agrypninae</taxon>
        <taxon>Pyrophorini</taxon>
        <taxon>Ignelater</taxon>
    </lineage>
</organism>
<evidence type="ECO:0000313" key="2">
    <source>
        <dbReference type="Proteomes" id="UP000801492"/>
    </source>
</evidence>
<dbReference type="Pfam" id="PF13896">
    <property type="entry name" value="Glyco_transf_49"/>
    <property type="match status" value="1"/>
</dbReference>
<dbReference type="EMBL" id="VTPC01007910">
    <property type="protein sequence ID" value="KAF2893527.1"/>
    <property type="molecule type" value="Genomic_DNA"/>
</dbReference>
<sequence>MAETHYVLTSDIELYPSSNLISRFLELISKSGVSIRAKYYPAVFTLHVFEIKDGVRVPETKTELQRLFKLRMAVPFHIRLCSLCHRIPETNKWKKNKESQHLAIFNVAKRTGRYRYWEPFYIGTKTDPPFDERLSWEGMRNKMTQGLITCAKWGFPLNTLDLRLSEKAYLDRIGKNSRFKNNLPGYDWAKGFLKRHKL</sequence>
<protein>
    <submittedName>
        <fullName evidence="1">Uncharacterized protein</fullName>
    </submittedName>
</protein>
<accession>A0A8K0CZY9</accession>
<dbReference type="AlphaFoldDB" id="A0A8K0CZY9"/>
<name>A0A8K0CZY9_IGNLU</name>
<dbReference type="PANTHER" id="PTHR47412">
    <property type="entry name" value="FI01434P-RELATED"/>
    <property type="match status" value="1"/>
</dbReference>
<proteinExistence type="predicted"/>
<comment type="caution">
    <text evidence="1">The sequence shown here is derived from an EMBL/GenBank/DDBJ whole genome shotgun (WGS) entry which is preliminary data.</text>
</comment>
<evidence type="ECO:0000313" key="1">
    <source>
        <dbReference type="EMBL" id="KAF2893527.1"/>
    </source>
</evidence>
<gene>
    <name evidence="1" type="ORF">ILUMI_12638</name>
</gene>
<dbReference type="Proteomes" id="UP000801492">
    <property type="component" value="Unassembled WGS sequence"/>
</dbReference>
<keyword evidence="2" id="KW-1185">Reference proteome</keyword>
<dbReference type="PANTHER" id="PTHR47412:SF1">
    <property type="entry name" value="FI01434P-RELATED"/>
    <property type="match status" value="1"/>
</dbReference>
<dbReference type="OrthoDB" id="9974378at2759"/>